<name>A0ABN1H3U4_9ACTN</name>
<dbReference type="Proteomes" id="UP001500957">
    <property type="component" value="Unassembled WGS sequence"/>
</dbReference>
<accession>A0ABN1H3U4</accession>
<comment type="caution">
    <text evidence="1">The sequence shown here is derived from an EMBL/GenBank/DDBJ whole genome shotgun (WGS) entry which is preliminary data.</text>
</comment>
<evidence type="ECO:0000313" key="1">
    <source>
        <dbReference type="EMBL" id="GAA0628283.1"/>
    </source>
</evidence>
<gene>
    <name evidence="1" type="ORF">GCM10009547_34900</name>
</gene>
<proteinExistence type="predicted"/>
<reference evidence="1 2" key="1">
    <citation type="journal article" date="2019" name="Int. J. Syst. Evol. Microbiol.">
        <title>The Global Catalogue of Microorganisms (GCM) 10K type strain sequencing project: providing services to taxonomists for standard genome sequencing and annotation.</title>
        <authorList>
            <consortium name="The Broad Institute Genomics Platform"/>
            <consortium name="The Broad Institute Genome Sequencing Center for Infectious Disease"/>
            <person name="Wu L."/>
            <person name="Ma J."/>
        </authorList>
    </citation>
    <scope>NUCLEOTIDE SEQUENCE [LARGE SCALE GENOMIC DNA]</scope>
    <source>
        <strain evidence="1 2">JCM 10671</strain>
    </source>
</reference>
<dbReference type="RefSeq" id="WP_344607090.1">
    <property type="nucleotide sequence ID" value="NZ_BAAAHE010000031.1"/>
</dbReference>
<protein>
    <submittedName>
        <fullName evidence="1">Uncharacterized protein</fullName>
    </submittedName>
</protein>
<sequence>MDVTAADVDRIPLSNLRVDRGAFVAVWAAAERRLDDEAEPDWHTAGVADVCRWLAQATVRPASGPWFAAPAPATSRPERALPERIDAEWRTAEALACRSATCAEHAERPGWLDGVCAAFRWAWCGEGGPPLSVMADSCTVITPDRG</sequence>
<keyword evidence="2" id="KW-1185">Reference proteome</keyword>
<evidence type="ECO:0000313" key="2">
    <source>
        <dbReference type="Proteomes" id="UP001500957"/>
    </source>
</evidence>
<dbReference type="EMBL" id="BAAAHE010000031">
    <property type="protein sequence ID" value="GAA0628283.1"/>
    <property type="molecule type" value="Genomic_DNA"/>
</dbReference>
<organism evidence="1 2">
    <name type="scientific">Sporichthya brevicatena</name>
    <dbReference type="NCBI Taxonomy" id="171442"/>
    <lineage>
        <taxon>Bacteria</taxon>
        <taxon>Bacillati</taxon>
        <taxon>Actinomycetota</taxon>
        <taxon>Actinomycetes</taxon>
        <taxon>Sporichthyales</taxon>
        <taxon>Sporichthyaceae</taxon>
        <taxon>Sporichthya</taxon>
    </lineage>
</organism>